<dbReference type="InterPro" id="IPR017437">
    <property type="entry name" value="ATP-NAD_kinase_PpnK-typ_C"/>
</dbReference>
<gene>
    <name evidence="8" type="ORF">SNE40_013755</name>
</gene>
<proteinExistence type="inferred from homology"/>
<sequence>MSNGEMSRPRSETTPSPPTAHSVSFQEKLTETSKVIGKLKLGGNENSNGEIVPEFPRSAEVRKVTKPGALNRNRKTRSLYGVSPDCKFGPKAYLQENTDFFLKIPDPSSQKLSWAKPPLSVLVVRKLYDADITYPFKDLVVWLIEEKNMVVYADRAAVDCCMVDTDLDFIKIKQKLILFNEGQVNLTAKIDFVICLGGDGTLIHASSLFQQSVPPIMAFNMGSLGFLTPFQFCHFKEEINKCLGGNASLLLRYRLKCVINCDNITSGSLSQTKTQDSSSSSTPCDQKAANTYLVLNEIVVDRGSTPYLCNIDLYIEGRLVTSVQGDGLIISTPTGSTAYAVAAGASMIHPNVPCLLITPICPHSLSFRPVVVPAGVEIKLMLSPEARSSAWVSFDGRNRIEINQGESLRITTARYPIPSICAKDQMNDWFDGLAECLHWNVRKQQKSLPSMSSTTSLNSLISDSETNN</sequence>
<evidence type="ECO:0000256" key="7">
    <source>
        <dbReference type="SAM" id="MobiDB-lite"/>
    </source>
</evidence>
<dbReference type="Gene3D" id="2.60.200.30">
    <property type="entry name" value="Probable inorganic polyphosphate/atp-NAD kinase, domain 2"/>
    <property type="match status" value="1"/>
</dbReference>
<comment type="caution">
    <text evidence="8">The sequence shown here is derived from an EMBL/GenBank/DDBJ whole genome shotgun (WGS) entry which is preliminary data.</text>
</comment>
<evidence type="ECO:0000256" key="2">
    <source>
        <dbReference type="ARBA" id="ARBA00012120"/>
    </source>
</evidence>
<dbReference type="HAMAP" id="MF_00361">
    <property type="entry name" value="NAD_kinase"/>
    <property type="match status" value="1"/>
</dbReference>
<keyword evidence="5" id="KW-0521">NADP</keyword>
<dbReference type="GO" id="GO:0006741">
    <property type="term" value="P:NADP+ biosynthetic process"/>
    <property type="evidence" value="ECO:0007669"/>
    <property type="project" value="InterPro"/>
</dbReference>
<evidence type="ECO:0000313" key="9">
    <source>
        <dbReference type="Proteomes" id="UP001347796"/>
    </source>
</evidence>
<dbReference type="Pfam" id="PF01513">
    <property type="entry name" value="NAD_kinase"/>
    <property type="match status" value="1"/>
</dbReference>
<dbReference type="InterPro" id="IPR017438">
    <property type="entry name" value="ATP-NAD_kinase_N"/>
</dbReference>
<name>A0AAN8JJX9_PATCE</name>
<evidence type="ECO:0000313" key="8">
    <source>
        <dbReference type="EMBL" id="KAK6175253.1"/>
    </source>
</evidence>
<accession>A0AAN8JJX9</accession>
<dbReference type="InterPro" id="IPR016064">
    <property type="entry name" value="NAD/diacylglycerol_kinase_sf"/>
</dbReference>
<keyword evidence="3" id="KW-0808">Transferase</keyword>
<dbReference type="Proteomes" id="UP001347796">
    <property type="component" value="Unassembled WGS sequence"/>
</dbReference>
<dbReference type="GO" id="GO:0003951">
    <property type="term" value="F:NAD+ kinase activity"/>
    <property type="evidence" value="ECO:0007669"/>
    <property type="project" value="UniProtKB-EC"/>
</dbReference>
<dbReference type="PANTHER" id="PTHR20275:SF0">
    <property type="entry name" value="NAD KINASE"/>
    <property type="match status" value="1"/>
</dbReference>
<organism evidence="8 9">
    <name type="scientific">Patella caerulea</name>
    <name type="common">Rayed Mediterranean limpet</name>
    <dbReference type="NCBI Taxonomy" id="87958"/>
    <lineage>
        <taxon>Eukaryota</taxon>
        <taxon>Metazoa</taxon>
        <taxon>Spiralia</taxon>
        <taxon>Lophotrochozoa</taxon>
        <taxon>Mollusca</taxon>
        <taxon>Gastropoda</taxon>
        <taxon>Patellogastropoda</taxon>
        <taxon>Patelloidea</taxon>
        <taxon>Patellidae</taxon>
        <taxon>Patella</taxon>
    </lineage>
</organism>
<dbReference type="PANTHER" id="PTHR20275">
    <property type="entry name" value="NAD KINASE"/>
    <property type="match status" value="1"/>
</dbReference>
<keyword evidence="4" id="KW-0418">Kinase</keyword>
<dbReference type="EMBL" id="JAZGQO010000010">
    <property type="protein sequence ID" value="KAK6175253.1"/>
    <property type="molecule type" value="Genomic_DNA"/>
</dbReference>
<evidence type="ECO:0000256" key="1">
    <source>
        <dbReference type="ARBA" id="ARBA00010995"/>
    </source>
</evidence>
<reference evidence="8 9" key="1">
    <citation type="submission" date="2024-01" db="EMBL/GenBank/DDBJ databases">
        <title>The genome of the rayed Mediterranean limpet Patella caerulea (Linnaeus, 1758).</title>
        <authorList>
            <person name="Anh-Thu Weber A."/>
            <person name="Halstead-Nussloch G."/>
        </authorList>
    </citation>
    <scope>NUCLEOTIDE SEQUENCE [LARGE SCALE GENOMIC DNA]</scope>
    <source>
        <strain evidence="8">AATW-2023a</strain>
        <tissue evidence="8">Whole specimen</tissue>
    </source>
</reference>
<dbReference type="InterPro" id="IPR002504">
    <property type="entry name" value="NADK"/>
</dbReference>
<feature type="region of interest" description="Disordered" evidence="7">
    <location>
        <begin position="1"/>
        <end position="27"/>
    </location>
</feature>
<evidence type="ECO:0000256" key="3">
    <source>
        <dbReference type="ARBA" id="ARBA00022679"/>
    </source>
</evidence>
<keyword evidence="9" id="KW-1185">Reference proteome</keyword>
<evidence type="ECO:0000256" key="5">
    <source>
        <dbReference type="ARBA" id="ARBA00022857"/>
    </source>
</evidence>
<dbReference type="SUPFAM" id="SSF111331">
    <property type="entry name" value="NAD kinase/diacylglycerol kinase-like"/>
    <property type="match status" value="1"/>
</dbReference>
<dbReference type="EC" id="2.7.1.23" evidence="2"/>
<dbReference type="FunFam" id="2.60.200.30:FF:000003">
    <property type="entry name" value="NAD kinase b"/>
    <property type="match status" value="1"/>
</dbReference>
<dbReference type="GO" id="GO:0019674">
    <property type="term" value="P:NAD+ metabolic process"/>
    <property type="evidence" value="ECO:0007669"/>
    <property type="project" value="InterPro"/>
</dbReference>
<evidence type="ECO:0000256" key="4">
    <source>
        <dbReference type="ARBA" id="ARBA00022777"/>
    </source>
</evidence>
<comment type="similarity">
    <text evidence="1">Belongs to the NAD kinase family.</text>
</comment>
<evidence type="ECO:0000256" key="6">
    <source>
        <dbReference type="ARBA" id="ARBA00023027"/>
    </source>
</evidence>
<keyword evidence="6" id="KW-0520">NAD</keyword>
<dbReference type="Gene3D" id="3.40.50.10330">
    <property type="entry name" value="Probable inorganic polyphosphate/atp-NAD kinase, domain 1"/>
    <property type="match status" value="1"/>
</dbReference>
<protein>
    <recommendedName>
        <fullName evidence="2">NAD(+) kinase</fullName>
        <ecNumber evidence="2">2.7.1.23</ecNumber>
    </recommendedName>
</protein>
<dbReference type="Pfam" id="PF20143">
    <property type="entry name" value="NAD_kinase_C"/>
    <property type="match status" value="1"/>
</dbReference>
<dbReference type="AlphaFoldDB" id="A0AAN8JJX9"/>